<sequence length="560" mass="63225">PISPTWSSRTAEYSGRAISKCPGWWADVNMDPSSDVQTYNDIAVFILTGLKAYDPSLGGLMPQLWSSMQNLFSLGDLKDADDDKGSWALREYFLFPAIIPHIVEEFERLKRETTIAKAQSKFKKRLASTPANLKSAEAHDSPENLNPSNEPMEFVEIVWHALTTAFLTKQDVYAAHQKWPPTMGSNDNKSQEMALKSTRTAPEHAQEGLEATTRSNSTTLLTFFDKKRDLETFQDGDQIAGVDDTEQGYLEEAFDQDYEPEDEDERDFNLRGQFDDIDDSKRNELLADADNDVDDMPELTVRFQGDDDYESDDDDSDDEGDEEEEPIVADLDHHQENVDRGTDDIGSLVTDLEDLQGPPEEEIVFEPETPQVAKVTRSGQTYAQAAMSGLNLSQVPKKQREWPLSRSGSSANKNKNRVATRRKHQEREMKPLKDKLKSGTRSNEGSRSTKDSKAILEAQHNLCLQQIGNEMKADYEEHDAILIACCMMQIKAKYDTDKGLNFIQQYYINQGLKKFGDDGKDAVDKELRQMLLRDCFTPESVKDGPISDDVTRGKAIQKDN</sequence>
<proteinExistence type="predicted"/>
<feature type="compositionally biased region" description="Basic and acidic residues" evidence="1">
    <location>
        <begin position="425"/>
        <end position="437"/>
    </location>
</feature>
<evidence type="ECO:0000313" key="2">
    <source>
        <dbReference type="EMBL" id="CAJ1938813.1"/>
    </source>
</evidence>
<feature type="compositionally biased region" description="Acidic residues" evidence="1">
    <location>
        <begin position="351"/>
        <end position="365"/>
    </location>
</feature>
<name>A0AAD2FKX7_9STRA</name>
<dbReference type="AlphaFoldDB" id="A0AAD2FKX7"/>
<protein>
    <submittedName>
        <fullName evidence="2">Uncharacterized protein</fullName>
    </submittedName>
</protein>
<feature type="non-terminal residue" evidence="2">
    <location>
        <position position="560"/>
    </location>
</feature>
<feature type="compositionally biased region" description="Basic residues" evidence="1">
    <location>
        <begin position="414"/>
        <end position="424"/>
    </location>
</feature>
<feature type="region of interest" description="Disordered" evidence="1">
    <location>
        <begin position="287"/>
        <end position="370"/>
    </location>
</feature>
<organism evidence="2 3">
    <name type="scientific">Cylindrotheca closterium</name>
    <dbReference type="NCBI Taxonomy" id="2856"/>
    <lineage>
        <taxon>Eukaryota</taxon>
        <taxon>Sar</taxon>
        <taxon>Stramenopiles</taxon>
        <taxon>Ochrophyta</taxon>
        <taxon>Bacillariophyta</taxon>
        <taxon>Bacillariophyceae</taxon>
        <taxon>Bacillariophycidae</taxon>
        <taxon>Bacillariales</taxon>
        <taxon>Bacillariaceae</taxon>
        <taxon>Cylindrotheca</taxon>
    </lineage>
</organism>
<feature type="region of interest" description="Disordered" evidence="1">
    <location>
        <begin position="388"/>
        <end position="452"/>
    </location>
</feature>
<comment type="caution">
    <text evidence="2">The sequence shown here is derived from an EMBL/GenBank/DDBJ whole genome shotgun (WGS) entry which is preliminary data.</text>
</comment>
<gene>
    <name evidence="2" type="ORF">CYCCA115_LOCUS6288</name>
</gene>
<keyword evidence="3" id="KW-1185">Reference proteome</keyword>
<feature type="compositionally biased region" description="Basic and acidic residues" evidence="1">
    <location>
        <begin position="549"/>
        <end position="560"/>
    </location>
</feature>
<feature type="compositionally biased region" description="Acidic residues" evidence="1">
    <location>
        <begin position="287"/>
        <end position="297"/>
    </location>
</feature>
<dbReference type="EMBL" id="CAKOGP040000775">
    <property type="protein sequence ID" value="CAJ1938813.1"/>
    <property type="molecule type" value="Genomic_DNA"/>
</dbReference>
<reference evidence="2" key="1">
    <citation type="submission" date="2023-08" db="EMBL/GenBank/DDBJ databases">
        <authorList>
            <person name="Audoor S."/>
            <person name="Bilcke G."/>
        </authorList>
    </citation>
    <scope>NUCLEOTIDE SEQUENCE</scope>
</reference>
<evidence type="ECO:0000313" key="3">
    <source>
        <dbReference type="Proteomes" id="UP001295423"/>
    </source>
</evidence>
<dbReference type="Proteomes" id="UP001295423">
    <property type="component" value="Unassembled WGS sequence"/>
</dbReference>
<accession>A0AAD2FKX7</accession>
<feature type="compositionally biased region" description="Basic and acidic residues" evidence="1">
    <location>
        <begin position="330"/>
        <end position="343"/>
    </location>
</feature>
<feature type="region of interest" description="Disordered" evidence="1">
    <location>
        <begin position="539"/>
        <end position="560"/>
    </location>
</feature>
<feature type="compositionally biased region" description="Acidic residues" evidence="1">
    <location>
        <begin position="306"/>
        <end position="327"/>
    </location>
</feature>
<feature type="region of interest" description="Disordered" evidence="1">
    <location>
        <begin position="126"/>
        <end position="145"/>
    </location>
</feature>
<evidence type="ECO:0000256" key="1">
    <source>
        <dbReference type="SAM" id="MobiDB-lite"/>
    </source>
</evidence>